<dbReference type="Pfam" id="PF00126">
    <property type="entry name" value="HTH_1"/>
    <property type="match status" value="1"/>
</dbReference>
<keyword evidence="2" id="KW-0805">Transcription regulation</keyword>
<reference evidence="7" key="1">
    <citation type="submission" date="2016-10" db="EMBL/GenBank/DDBJ databases">
        <authorList>
            <person name="Varghese N."/>
            <person name="Submissions S."/>
        </authorList>
    </citation>
    <scope>NUCLEOTIDE SEQUENCE [LARGE SCALE GENOMIC DNA]</scope>
    <source>
        <strain evidence="7">LMG 26031</strain>
    </source>
</reference>
<dbReference type="Gene3D" id="3.40.190.290">
    <property type="match status" value="1"/>
</dbReference>
<dbReference type="InterPro" id="IPR036390">
    <property type="entry name" value="WH_DNA-bd_sf"/>
</dbReference>
<sequence>MPLSEQSKHLGVETGVARKALTQCFDVPIRQAIKLDRDSGGVRIDPYSLELFISVVQEGSIARAASRNHIAPSALSRRIADLETAMSLTLLIRSPSGVELTEAGRHAFARAVSLHDQLQSLAREVQSLSGQIAGVVRLYANASAIVGFLPERLKAFQARYPLVQIALTEQISDEVIRACVDDRADVGICASGKIPGGLDSWHFADDPLMVVLPPDHELAALDAPTFSDVIRFPLVALQAGGSLDQLVNERADAIRTPLKLAVTVNSFDAQCRMVEAGLGIGIVPTSAASAFAGSHGFVRRPLDEPWATRRSLRVHALKKSSRLKAVQALIDSLTHAEG</sequence>
<evidence type="ECO:0000256" key="4">
    <source>
        <dbReference type="ARBA" id="ARBA00023163"/>
    </source>
</evidence>
<dbReference type="InterPro" id="IPR036388">
    <property type="entry name" value="WH-like_DNA-bd_sf"/>
</dbReference>
<dbReference type="PROSITE" id="PS50931">
    <property type="entry name" value="HTH_LYSR"/>
    <property type="match status" value="1"/>
</dbReference>
<dbReference type="Pfam" id="PF03466">
    <property type="entry name" value="LysR_substrate"/>
    <property type="match status" value="1"/>
</dbReference>
<evidence type="ECO:0000313" key="6">
    <source>
        <dbReference type="EMBL" id="SEJ31789.1"/>
    </source>
</evidence>
<proteinExistence type="inferred from homology"/>
<keyword evidence="7" id="KW-1185">Reference proteome</keyword>
<dbReference type="EMBL" id="FNYE01000009">
    <property type="protein sequence ID" value="SEJ31789.1"/>
    <property type="molecule type" value="Genomic_DNA"/>
</dbReference>
<dbReference type="InterPro" id="IPR050950">
    <property type="entry name" value="HTH-type_LysR_regulators"/>
</dbReference>
<accession>A0A1H6XRY1</accession>
<dbReference type="AlphaFoldDB" id="A0A1H6XRY1"/>
<dbReference type="InterPro" id="IPR005119">
    <property type="entry name" value="LysR_subst-bd"/>
</dbReference>
<evidence type="ECO:0000259" key="5">
    <source>
        <dbReference type="PROSITE" id="PS50931"/>
    </source>
</evidence>
<dbReference type="GO" id="GO:0003700">
    <property type="term" value="F:DNA-binding transcription factor activity"/>
    <property type="evidence" value="ECO:0007669"/>
    <property type="project" value="InterPro"/>
</dbReference>
<comment type="similarity">
    <text evidence="1">Belongs to the LysR transcriptional regulatory family.</text>
</comment>
<dbReference type="PANTHER" id="PTHR30419:SF2">
    <property type="entry name" value="LYSR FAMILY TRANSCRIPTIONAL REGULATOR"/>
    <property type="match status" value="1"/>
</dbReference>
<evidence type="ECO:0000313" key="7">
    <source>
        <dbReference type="Proteomes" id="UP000198866"/>
    </source>
</evidence>
<evidence type="ECO:0000256" key="1">
    <source>
        <dbReference type="ARBA" id="ARBA00009437"/>
    </source>
</evidence>
<dbReference type="PANTHER" id="PTHR30419">
    <property type="entry name" value="HTH-TYPE TRANSCRIPTIONAL REGULATOR YBHD"/>
    <property type="match status" value="1"/>
</dbReference>
<dbReference type="STRING" id="667676.SAMN05192539_100971"/>
<gene>
    <name evidence="6" type="ORF">SAMN05192539_100971</name>
</gene>
<dbReference type="SUPFAM" id="SSF53850">
    <property type="entry name" value="Periplasmic binding protein-like II"/>
    <property type="match status" value="1"/>
</dbReference>
<organism evidence="6 7">
    <name type="scientific">Paraburkholderia diazotrophica</name>
    <dbReference type="NCBI Taxonomy" id="667676"/>
    <lineage>
        <taxon>Bacteria</taxon>
        <taxon>Pseudomonadati</taxon>
        <taxon>Pseudomonadota</taxon>
        <taxon>Betaproteobacteria</taxon>
        <taxon>Burkholderiales</taxon>
        <taxon>Burkholderiaceae</taxon>
        <taxon>Paraburkholderia</taxon>
    </lineage>
</organism>
<evidence type="ECO:0000256" key="3">
    <source>
        <dbReference type="ARBA" id="ARBA00023125"/>
    </source>
</evidence>
<keyword evidence="3 6" id="KW-0238">DNA-binding</keyword>
<dbReference type="SUPFAM" id="SSF46785">
    <property type="entry name" value="Winged helix' DNA-binding domain"/>
    <property type="match status" value="1"/>
</dbReference>
<feature type="domain" description="HTH lysR-type" evidence="5">
    <location>
        <begin position="44"/>
        <end position="101"/>
    </location>
</feature>
<dbReference type="GO" id="GO:0003677">
    <property type="term" value="F:DNA binding"/>
    <property type="evidence" value="ECO:0007669"/>
    <property type="project" value="UniProtKB-KW"/>
</dbReference>
<dbReference type="Gene3D" id="1.10.10.10">
    <property type="entry name" value="Winged helix-like DNA-binding domain superfamily/Winged helix DNA-binding domain"/>
    <property type="match status" value="1"/>
</dbReference>
<dbReference type="GO" id="GO:0005829">
    <property type="term" value="C:cytosol"/>
    <property type="evidence" value="ECO:0007669"/>
    <property type="project" value="TreeGrafter"/>
</dbReference>
<keyword evidence="4" id="KW-0804">Transcription</keyword>
<dbReference type="CDD" id="cd08421">
    <property type="entry name" value="PBP2_LTTR_like_1"/>
    <property type="match status" value="1"/>
</dbReference>
<dbReference type="InterPro" id="IPR000847">
    <property type="entry name" value="LysR_HTH_N"/>
</dbReference>
<dbReference type="Proteomes" id="UP000198866">
    <property type="component" value="Unassembled WGS sequence"/>
</dbReference>
<evidence type="ECO:0000256" key="2">
    <source>
        <dbReference type="ARBA" id="ARBA00023015"/>
    </source>
</evidence>
<name>A0A1H6XRY1_9BURK</name>
<protein>
    <submittedName>
        <fullName evidence="6">DNA-binding transcriptional regulator, LysR family</fullName>
    </submittedName>
</protein>